<evidence type="ECO:0000313" key="2">
    <source>
        <dbReference type="EMBL" id="KZV84801.1"/>
    </source>
</evidence>
<dbReference type="EMBL" id="KV426210">
    <property type="protein sequence ID" value="KZV84801.1"/>
    <property type="molecule type" value="Genomic_DNA"/>
</dbReference>
<dbReference type="GO" id="GO:0004672">
    <property type="term" value="F:protein kinase activity"/>
    <property type="evidence" value="ECO:0007669"/>
    <property type="project" value="InterPro"/>
</dbReference>
<dbReference type="Pfam" id="PF07714">
    <property type="entry name" value="PK_Tyr_Ser-Thr"/>
    <property type="match status" value="1"/>
</dbReference>
<proteinExistence type="predicted"/>
<keyword evidence="2" id="KW-0418">Kinase</keyword>
<sequence length="505" mass="54220">MPMAGSVMSLTGVNGHPNAAALVLAAVPRISVTLAALQGSGALVVVKTLAANTQDLKASASTEVANWSRAVHPNVLPLMGIQCSPTEIVTISPWASNGSIVEYTVKNPGADRRKLITQIAEALAFMHDSLQLMHGNVDCENVLVSDAGDALLSNFSDSSTANELYLRNERLFMDATAFSDGMPPKTSALDVYAYGWFVFQVYTDISPQHIASDRDLVDRIIRGSIPTRPSLDSPAVRRGLDDLLWDTCVECWGLEPVLRPRMSQIAWKLSAVARGVVLPRTRFDDNNGPYSASQSGRTPHVFQCGPACCAVGYHRLGNLNHSSAQAVDRGHGTAHLSQGHPADDFHMPQLTGTIASLDGTIRPDVGHAPGPQIQEGCFHIQIIKDPGGSGITYAQSQDGSTVVHPFGNQGSATCSPHGRRNNGHIGQMGLINIKIESEEPTVLDLQTQFVHVDMEPPAGFGSVKVENREVVTLRSFPSHKNILDNSHSFYGAREVSGPRPARPRA</sequence>
<dbReference type="OrthoDB" id="4062651at2759"/>
<dbReference type="Gene3D" id="1.10.510.10">
    <property type="entry name" value="Transferase(Phosphotransferase) domain 1"/>
    <property type="match status" value="1"/>
</dbReference>
<dbReference type="InterPro" id="IPR011009">
    <property type="entry name" value="Kinase-like_dom_sf"/>
</dbReference>
<organism evidence="2 3">
    <name type="scientific">Exidia glandulosa HHB12029</name>
    <dbReference type="NCBI Taxonomy" id="1314781"/>
    <lineage>
        <taxon>Eukaryota</taxon>
        <taxon>Fungi</taxon>
        <taxon>Dikarya</taxon>
        <taxon>Basidiomycota</taxon>
        <taxon>Agaricomycotina</taxon>
        <taxon>Agaricomycetes</taxon>
        <taxon>Auriculariales</taxon>
        <taxon>Exidiaceae</taxon>
        <taxon>Exidia</taxon>
    </lineage>
</organism>
<dbReference type="SUPFAM" id="SSF56112">
    <property type="entry name" value="Protein kinase-like (PK-like)"/>
    <property type="match status" value="1"/>
</dbReference>
<dbReference type="AlphaFoldDB" id="A0A165DKY0"/>
<keyword evidence="2" id="KW-0808">Transferase</keyword>
<feature type="domain" description="Protein kinase" evidence="1">
    <location>
        <begin position="1"/>
        <end position="272"/>
    </location>
</feature>
<dbReference type="InterPro" id="IPR000719">
    <property type="entry name" value="Prot_kinase_dom"/>
</dbReference>
<reference evidence="2 3" key="1">
    <citation type="journal article" date="2016" name="Mol. Biol. Evol.">
        <title>Comparative Genomics of Early-Diverging Mushroom-Forming Fungi Provides Insights into the Origins of Lignocellulose Decay Capabilities.</title>
        <authorList>
            <person name="Nagy L.G."/>
            <person name="Riley R."/>
            <person name="Tritt A."/>
            <person name="Adam C."/>
            <person name="Daum C."/>
            <person name="Floudas D."/>
            <person name="Sun H."/>
            <person name="Yadav J.S."/>
            <person name="Pangilinan J."/>
            <person name="Larsson K.H."/>
            <person name="Matsuura K."/>
            <person name="Barry K."/>
            <person name="Labutti K."/>
            <person name="Kuo R."/>
            <person name="Ohm R.A."/>
            <person name="Bhattacharya S.S."/>
            <person name="Shirouzu T."/>
            <person name="Yoshinaga Y."/>
            <person name="Martin F.M."/>
            <person name="Grigoriev I.V."/>
            <person name="Hibbett D.S."/>
        </authorList>
    </citation>
    <scope>NUCLEOTIDE SEQUENCE [LARGE SCALE GENOMIC DNA]</scope>
    <source>
        <strain evidence="2 3">HHB12029</strain>
    </source>
</reference>
<dbReference type="PROSITE" id="PS50011">
    <property type="entry name" value="PROTEIN_KINASE_DOM"/>
    <property type="match status" value="1"/>
</dbReference>
<evidence type="ECO:0000259" key="1">
    <source>
        <dbReference type="PROSITE" id="PS50011"/>
    </source>
</evidence>
<gene>
    <name evidence="2" type="ORF">EXIGLDRAFT_272968</name>
</gene>
<protein>
    <submittedName>
        <fullName evidence="2">Kinase-like protein</fullName>
    </submittedName>
</protein>
<dbReference type="PANTHER" id="PTHR48007">
    <property type="entry name" value="LEUCINE-RICH REPEAT RECEPTOR-LIKE PROTEIN KINASE PXC1"/>
    <property type="match status" value="1"/>
</dbReference>
<dbReference type="InParanoid" id="A0A165DKY0"/>
<dbReference type="PANTHER" id="PTHR48007:SF4">
    <property type="entry name" value="LEUCINE-RICH REPEAT RECEPTOR-LIKE PROTEIN KINASE PXC1"/>
    <property type="match status" value="1"/>
</dbReference>
<evidence type="ECO:0000313" key="3">
    <source>
        <dbReference type="Proteomes" id="UP000077266"/>
    </source>
</evidence>
<accession>A0A165DKY0</accession>
<name>A0A165DKY0_EXIGL</name>
<keyword evidence="3" id="KW-1185">Reference proteome</keyword>
<dbReference type="InterPro" id="IPR046959">
    <property type="entry name" value="PRK1-6/SRF4-like"/>
</dbReference>
<dbReference type="GO" id="GO:0005524">
    <property type="term" value="F:ATP binding"/>
    <property type="evidence" value="ECO:0007669"/>
    <property type="project" value="InterPro"/>
</dbReference>
<dbReference type="Proteomes" id="UP000077266">
    <property type="component" value="Unassembled WGS sequence"/>
</dbReference>
<dbReference type="InterPro" id="IPR001245">
    <property type="entry name" value="Ser-Thr/Tyr_kinase_cat_dom"/>
</dbReference>